<dbReference type="GO" id="GO:0140664">
    <property type="term" value="F:ATP-dependent DNA damage sensor activity"/>
    <property type="evidence" value="ECO:0007669"/>
    <property type="project" value="InterPro"/>
</dbReference>
<proteinExistence type="predicted"/>
<dbReference type="OrthoDB" id="1097361at2"/>
<dbReference type="InterPro" id="IPR000432">
    <property type="entry name" value="DNA_mismatch_repair_MutS_C"/>
</dbReference>
<reference evidence="5 6" key="1">
    <citation type="submission" date="2019-02" db="EMBL/GenBank/DDBJ databases">
        <title>Pedobacter sp. RP-3-8 sp. nov., isolated from Arctic soil.</title>
        <authorList>
            <person name="Dahal R.H."/>
        </authorList>
    </citation>
    <scope>NUCLEOTIDE SEQUENCE [LARGE SCALE GENOMIC DNA]</scope>
    <source>
        <strain evidence="5 6">RP-3-8</strain>
    </source>
</reference>
<dbReference type="Pfam" id="PF00488">
    <property type="entry name" value="MutS_V"/>
    <property type="match status" value="1"/>
</dbReference>
<dbReference type="Gene3D" id="1.10.1420.10">
    <property type="match status" value="1"/>
</dbReference>
<evidence type="ECO:0000256" key="1">
    <source>
        <dbReference type="ARBA" id="ARBA00022741"/>
    </source>
</evidence>
<feature type="domain" description="DNA mismatch repair proteins mutS family" evidence="4">
    <location>
        <begin position="258"/>
        <end position="440"/>
    </location>
</feature>
<dbReference type="PANTHER" id="PTHR11361:SF34">
    <property type="entry name" value="DNA MISMATCH REPAIR PROTEIN MSH1, MITOCHONDRIAL"/>
    <property type="match status" value="1"/>
</dbReference>
<organism evidence="5 6">
    <name type="scientific">Pedobacter hiemivivus</name>
    <dbReference type="NCBI Taxonomy" id="2530454"/>
    <lineage>
        <taxon>Bacteria</taxon>
        <taxon>Pseudomonadati</taxon>
        <taxon>Bacteroidota</taxon>
        <taxon>Sphingobacteriia</taxon>
        <taxon>Sphingobacteriales</taxon>
        <taxon>Sphingobacteriaceae</taxon>
        <taxon>Pedobacter</taxon>
    </lineage>
</organism>
<evidence type="ECO:0000259" key="4">
    <source>
        <dbReference type="SMART" id="SM00534"/>
    </source>
</evidence>
<dbReference type="AlphaFoldDB" id="A0A4R0MSJ7"/>
<dbReference type="InterPro" id="IPR036187">
    <property type="entry name" value="DNA_mismatch_repair_MutS_sf"/>
</dbReference>
<keyword evidence="3" id="KW-0238">DNA-binding</keyword>
<evidence type="ECO:0000256" key="2">
    <source>
        <dbReference type="ARBA" id="ARBA00022840"/>
    </source>
</evidence>
<evidence type="ECO:0000313" key="6">
    <source>
        <dbReference type="Proteomes" id="UP000291117"/>
    </source>
</evidence>
<dbReference type="EMBL" id="SJSM01000017">
    <property type="protein sequence ID" value="TCC89950.1"/>
    <property type="molecule type" value="Genomic_DNA"/>
</dbReference>
<dbReference type="SUPFAM" id="SSF52540">
    <property type="entry name" value="P-loop containing nucleoside triphosphate hydrolases"/>
    <property type="match status" value="1"/>
</dbReference>
<dbReference type="RefSeq" id="WP_131611017.1">
    <property type="nucleotide sequence ID" value="NZ_SJSM01000017.1"/>
</dbReference>
<dbReference type="GO" id="GO:0005524">
    <property type="term" value="F:ATP binding"/>
    <property type="evidence" value="ECO:0007669"/>
    <property type="project" value="UniProtKB-KW"/>
</dbReference>
<keyword evidence="1" id="KW-0547">Nucleotide-binding</keyword>
<dbReference type="GO" id="GO:0006298">
    <property type="term" value="P:mismatch repair"/>
    <property type="evidence" value="ECO:0007669"/>
    <property type="project" value="InterPro"/>
</dbReference>
<keyword evidence="6" id="KW-1185">Reference proteome</keyword>
<dbReference type="PANTHER" id="PTHR11361">
    <property type="entry name" value="DNA MISMATCH REPAIR PROTEIN MUTS FAMILY MEMBER"/>
    <property type="match status" value="1"/>
</dbReference>
<dbReference type="Gene3D" id="3.40.50.300">
    <property type="entry name" value="P-loop containing nucleotide triphosphate hydrolases"/>
    <property type="match status" value="1"/>
</dbReference>
<dbReference type="SMART" id="SM00534">
    <property type="entry name" value="MUTSac"/>
    <property type="match status" value="1"/>
</dbReference>
<dbReference type="Proteomes" id="UP000291117">
    <property type="component" value="Unassembled WGS sequence"/>
</dbReference>
<evidence type="ECO:0000313" key="5">
    <source>
        <dbReference type="EMBL" id="TCC89950.1"/>
    </source>
</evidence>
<sequence length="440" mass="49075">MPFVTDKQTLDDLNLLGKYKNNSVINLFNLTRTAGAEHLLESMFQQPLTSVANINRRSQIFQYFQSKKLDFPFETEALSATENYLSGASASNILMAAGQNARRKLLYYMGLRVEHDLIANGLLTAIKMLASIGGFISGLLQQDSQSPFAAELQKANLIFNGNKLKWLESVNIAGPLSFFQTVRCDYLLRTTLRDEIEVILELVHAMDVFIAVTDVSRAKGFNYALALTAEKDVLHIEEGFHPCLEKAVPNTAELDADNNVIFLTGANMAGKSTFMKSFGISIYLAHMGFPVPAKSMTFSVKDGIYTSINVPDDLNMGYSHFYAEVLRVKKIAEEVGAPKNLVVIFDELFKGTNVKDAYDATLAVSEVFAEHRNCFFIISTHIVEVGEALGQRSDNIRFIYMPTEMHGKIPVYTYRAKQGISSDRHGMMIIENEKILEIIG</sequence>
<dbReference type="InterPro" id="IPR045076">
    <property type="entry name" value="MutS"/>
</dbReference>
<dbReference type="SUPFAM" id="SSF48334">
    <property type="entry name" value="DNA repair protein MutS, domain III"/>
    <property type="match status" value="1"/>
</dbReference>
<dbReference type="GO" id="GO:0030983">
    <property type="term" value="F:mismatched DNA binding"/>
    <property type="evidence" value="ECO:0007669"/>
    <property type="project" value="InterPro"/>
</dbReference>
<evidence type="ECO:0000256" key="3">
    <source>
        <dbReference type="ARBA" id="ARBA00023125"/>
    </source>
</evidence>
<accession>A0A4R0MSJ7</accession>
<dbReference type="InterPro" id="IPR027417">
    <property type="entry name" value="P-loop_NTPase"/>
</dbReference>
<keyword evidence="2" id="KW-0067">ATP-binding</keyword>
<protein>
    <submittedName>
        <fullName evidence="5">DNA mismatch repair protein</fullName>
    </submittedName>
</protein>
<name>A0A4R0MSJ7_9SPHI</name>
<gene>
    <name evidence="5" type="ORF">EZ444_20480</name>
</gene>
<comment type="caution">
    <text evidence="5">The sequence shown here is derived from an EMBL/GenBank/DDBJ whole genome shotgun (WGS) entry which is preliminary data.</text>
</comment>